<comment type="caution">
    <text evidence="2">The sequence shown here is derived from an EMBL/GenBank/DDBJ whole genome shotgun (WGS) entry which is preliminary data.</text>
</comment>
<dbReference type="GO" id="GO:0003677">
    <property type="term" value="F:DNA binding"/>
    <property type="evidence" value="ECO:0007669"/>
    <property type="project" value="InterPro"/>
</dbReference>
<accession>A0A842J9C9</accession>
<evidence type="ECO:0000313" key="2">
    <source>
        <dbReference type="EMBL" id="MBC2888403.1"/>
    </source>
</evidence>
<dbReference type="Proteomes" id="UP000587396">
    <property type="component" value="Unassembled WGS sequence"/>
</dbReference>
<feature type="domain" description="HTH cro/C1-type" evidence="1">
    <location>
        <begin position="7"/>
        <end position="62"/>
    </location>
</feature>
<evidence type="ECO:0000313" key="3">
    <source>
        <dbReference type="Proteomes" id="UP000587396"/>
    </source>
</evidence>
<protein>
    <submittedName>
        <fullName evidence="2">Helix-turn-helix transcriptional regulator</fullName>
    </submittedName>
</protein>
<dbReference type="CDD" id="cd00093">
    <property type="entry name" value="HTH_XRE"/>
    <property type="match status" value="1"/>
</dbReference>
<keyword evidence="3" id="KW-1185">Reference proteome</keyword>
<dbReference type="EMBL" id="JACMSE010000001">
    <property type="protein sequence ID" value="MBC2888403.1"/>
    <property type="molecule type" value="Genomic_DNA"/>
</dbReference>
<dbReference type="PROSITE" id="PS50943">
    <property type="entry name" value="HTH_CROC1"/>
    <property type="match status" value="1"/>
</dbReference>
<evidence type="ECO:0000259" key="1">
    <source>
        <dbReference type="PROSITE" id="PS50943"/>
    </source>
</evidence>
<dbReference type="InterPro" id="IPR010982">
    <property type="entry name" value="Lambda_DNA-bd_dom_sf"/>
</dbReference>
<organism evidence="2 3">
    <name type="scientific">Gordonibacter massiliensis</name>
    <name type="common">ex Traore et al. 2017</name>
    <dbReference type="NCBI Taxonomy" id="1841863"/>
    <lineage>
        <taxon>Bacteria</taxon>
        <taxon>Bacillati</taxon>
        <taxon>Actinomycetota</taxon>
        <taxon>Coriobacteriia</taxon>
        <taxon>Eggerthellales</taxon>
        <taxon>Eggerthellaceae</taxon>
        <taxon>Gordonibacter</taxon>
    </lineage>
</organism>
<dbReference type="PANTHER" id="PTHR37301:SF1">
    <property type="entry name" value="DNA-BINDING PROTEIN"/>
    <property type="match status" value="1"/>
</dbReference>
<dbReference type="SUPFAM" id="SSF47413">
    <property type="entry name" value="lambda repressor-like DNA-binding domains"/>
    <property type="match status" value="1"/>
</dbReference>
<dbReference type="Pfam" id="PF13443">
    <property type="entry name" value="HTH_26"/>
    <property type="match status" value="1"/>
</dbReference>
<dbReference type="PANTHER" id="PTHR37301">
    <property type="entry name" value="DNA-BINDING PROTEIN-RELATED"/>
    <property type="match status" value="1"/>
</dbReference>
<reference evidence="2 3" key="1">
    <citation type="submission" date="2020-08" db="EMBL/GenBank/DDBJ databases">
        <authorList>
            <person name="Liu C."/>
            <person name="Sun Q."/>
        </authorList>
    </citation>
    <scope>NUCLEOTIDE SEQUENCE [LARGE SCALE GENOMIC DNA]</scope>
    <source>
        <strain evidence="2 3">N22</strain>
    </source>
</reference>
<dbReference type="RefSeq" id="WP_185904330.1">
    <property type="nucleotide sequence ID" value="NZ_JACMSE010000001.1"/>
</dbReference>
<dbReference type="InterPro" id="IPR001387">
    <property type="entry name" value="Cro/C1-type_HTH"/>
</dbReference>
<sequence>MPIVLHLDRIMADRKMSLNELAARVGITNVNMSRIKTGKIRAIRFSTLDAICEVLDCQPGDIIVHVSAEEARALFGDEELFDEDDSSDG</sequence>
<proteinExistence type="predicted"/>
<gene>
    <name evidence="2" type="ORF">H7313_03430</name>
</gene>
<dbReference type="AlphaFoldDB" id="A0A842J9C9"/>
<dbReference type="SMART" id="SM00530">
    <property type="entry name" value="HTH_XRE"/>
    <property type="match status" value="1"/>
</dbReference>
<name>A0A842J9C9_9ACTN</name>
<dbReference type="Gene3D" id="1.10.260.40">
    <property type="entry name" value="lambda repressor-like DNA-binding domains"/>
    <property type="match status" value="1"/>
</dbReference>